<dbReference type="InterPro" id="IPR003370">
    <property type="entry name" value="Chromate_transpt"/>
</dbReference>
<comment type="similarity">
    <text evidence="2">Belongs to the chromate ion transporter (CHR) (TC 2.A.51) family.</text>
</comment>
<dbReference type="RefSeq" id="WP_134111802.1">
    <property type="nucleotide sequence ID" value="NZ_SOBG01000001.1"/>
</dbReference>
<reference evidence="8 9" key="1">
    <citation type="submission" date="2019-03" db="EMBL/GenBank/DDBJ databases">
        <title>Genomic Encyclopedia of Type Strains, Phase IV (KMG-IV): sequencing the most valuable type-strain genomes for metagenomic binning, comparative biology and taxonomic classification.</title>
        <authorList>
            <person name="Goeker M."/>
        </authorList>
    </citation>
    <scope>NUCLEOTIDE SEQUENCE [LARGE SCALE GENOMIC DNA]</scope>
    <source>
        <strain evidence="8 9">DSM 100055</strain>
    </source>
</reference>
<keyword evidence="4 7" id="KW-0812">Transmembrane</keyword>
<name>A0AA46E074_9FUSO</name>
<evidence type="ECO:0000256" key="3">
    <source>
        <dbReference type="ARBA" id="ARBA00022475"/>
    </source>
</evidence>
<evidence type="ECO:0000313" key="8">
    <source>
        <dbReference type="EMBL" id="TDT72270.1"/>
    </source>
</evidence>
<evidence type="ECO:0000256" key="5">
    <source>
        <dbReference type="ARBA" id="ARBA00022989"/>
    </source>
</evidence>
<comment type="subcellular location">
    <subcellularLocation>
        <location evidence="1">Cell membrane</location>
        <topology evidence="1">Multi-pass membrane protein</topology>
    </subcellularLocation>
</comment>
<dbReference type="PANTHER" id="PTHR43663">
    <property type="entry name" value="CHROMATE TRANSPORT PROTEIN-RELATED"/>
    <property type="match status" value="1"/>
</dbReference>
<keyword evidence="5 7" id="KW-1133">Transmembrane helix</keyword>
<dbReference type="PANTHER" id="PTHR43663:SF1">
    <property type="entry name" value="CHROMATE TRANSPORTER"/>
    <property type="match status" value="1"/>
</dbReference>
<dbReference type="AlphaFoldDB" id="A0AA46E074"/>
<evidence type="ECO:0000256" key="4">
    <source>
        <dbReference type="ARBA" id="ARBA00022692"/>
    </source>
</evidence>
<organism evidence="8 9">
    <name type="scientific">Hypnocyclicus thermotrophus</name>
    <dbReference type="NCBI Taxonomy" id="1627895"/>
    <lineage>
        <taxon>Bacteria</taxon>
        <taxon>Fusobacteriati</taxon>
        <taxon>Fusobacteriota</taxon>
        <taxon>Fusobacteriia</taxon>
        <taxon>Fusobacteriales</taxon>
        <taxon>Fusobacteriaceae</taxon>
        <taxon>Hypnocyclicus</taxon>
    </lineage>
</organism>
<dbReference type="GO" id="GO:0015109">
    <property type="term" value="F:chromate transmembrane transporter activity"/>
    <property type="evidence" value="ECO:0007669"/>
    <property type="project" value="InterPro"/>
</dbReference>
<dbReference type="Pfam" id="PF02417">
    <property type="entry name" value="Chromate_transp"/>
    <property type="match status" value="1"/>
</dbReference>
<feature type="transmembrane region" description="Helical" evidence="7">
    <location>
        <begin position="143"/>
        <end position="176"/>
    </location>
</feature>
<dbReference type="InterPro" id="IPR052518">
    <property type="entry name" value="CHR_Transporter"/>
</dbReference>
<feature type="transmembrane region" description="Helical" evidence="7">
    <location>
        <begin position="74"/>
        <end position="99"/>
    </location>
</feature>
<accession>A0AA46E074</accession>
<keyword evidence="9" id="KW-1185">Reference proteome</keyword>
<evidence type="ECO:0000256" key="7">
    <source>
        <dbReference type="SAM" id="Phobius"/>
    </source>
</evidence>
<dbReference type="EMBL" id="SOBG01000001">
    <property type="protein sequence ID" value="TDT72270.1"/>
    <property type="molecule type" value="Genomic_DNA"/>
</dbReference>
<protein>
    <submittedName>
        <fullName evidence="8">Chromate transporter</fullName>
    </submittedName>
</protein>
<feature type="transmembrane region" description="Helical" evidence="7">
    <location>
        <begin position="111"/>
        <end position="131"/>
    </location>
</feature>
<comment type="caution">
    <text evidence="8">The sequence shown here is derived from an EMBL/GenBank/DDBJ whole genome shotgun (WGS) entry which is preliminary data.</text>
</comment>
<evidence type="ECO:0000256" key="2">
    <source>
        <dbReference type="ARBA" id="ARBA00005262"/>
    </source>
</evidence>
<evidence type="ECO:0000256" key="1">
    <source>
        <dbReference type="ARBA" id="ARBA00004651"/>
    </source>
</evidence>
<feature type="transmembrane region" description="Helical" evidence="7">
    <location>
        <begin position="7"/>
        <end position="29"/>
    </location>
</feature>
<evidence type="ECO:0000256" key="6">
    <source>
        <dbReference type="ARBA" id="ARBA00023136"/>
    </source>
</evidence>
<keyword evidence="6 7" id="KW-0472">Membrane</keyword>
<proteinExistence type="inferred from homology"/>
<dbReference type="GO" id="GO:0005886">
    <property type="term" value="C:plasma membrane"/>
    <property type="evidence" value="ECO:0007669"/>
    <property type="project" value="UniProtKB-SubCell"/>
</dbReference>
<sequence length="184" mass="20681">MKKYFELFFVFFKIGAFTFGGGYAMLPIIEKELVEKRTWLSKKELLDITAVAQMTPGAIATNTATYLGFKQKGILGACSATFGVILPSIIIITLIYKLFSQNFDLPIVKSAFLGIRSAIIALILNSVIKIFKHSIKNKYTLTLFIISISILIIFNINPILIIVFTGIFSFILSILFKDMFKKML</sequence>
<gene>
    <name evidence="8" type="ORF">EV215_0058</name>
</gene>
<evidence type="ECO:0000313" key="9">
    <source>
        <dbReference type="Proteomes" id="UP000294678"/>
    </source>
</evidence>
<dbReference type="Proteomes" id="UP000294678">
    <property type="component" value="Unassembled WGS sequence"/>
</dbReference>
<keyword evidence="3" id="KW-1003">Cell membrane</keyword>